<sequence length="76" mass="8498">MMAIVKTLSKGQIVIPASIRKKYHIKPGTKIQLLEYGSIIYLIPPVEDTINAACGILPSKPSLSERLFKERKGEFK</sequence>
<evidence type="ECO:0000313" key="2">
    <source>
        <dbReference type="EMBL" id="OGL47134.1"/>
    </source>
</evidence>
<gene>
    <name evidence="2" type="ORF">A2W05_01440</name>
</gene>
<dbReference type="SMART" id="SM00966">
    <property type="entry name" value="SpoVT_AbrB"/>
    <property type="match status" value="1"/>
</dbReference>
<dbReference type="InterPro" id="IPR007159">
    <property type="entry name" value="SpoVT-AbrB_dom"/>
</dbReference>
<dbReference type="AlphaFoldDB" id="A0A1F7S1K8"/>
<dbReference type="NCBIfam" id="TIGR01439">
    <property type="entry name" value="lp_hng_hel_AbrB"/>
    <property type="match status" value="1"/>
</dbReference>
<dbReference type="EMBL" id="MGDE01000056">
    <property type="protein sequence ID" value="OGL47134.1"/>
    <property type="molecule type" value="Genomic_DNA"/>
</dbReference>
<protein>
    <recommendedName>
        <fullName evidence="1">SpoVT-AbrB domain-containing protein</fullName>
    </recommendedName>
</protein>
<dbReference type="SUPFAM" id="SSF89447">
    <property type="entry name" value="AbrB/MazE/MraZ-like"/>
    <property type="match status" value="1"/>
</dbReference>
<organism evidence="2 3">
    <name type="scientific">Candidatus Schekmanbacteria bacterium RBG_16_38_10</name>
    <dbReference type="NCBI Taxonomy" id="1817879"/>
    <lineage>
        <taxon>Bacteria</taxon>
        <taxon>Candidatus Schekmaniibacteriota</taxon>
    </lineage>
</organism>
<dbReference type="Pfam" id="PF04014">
    <property type="entry name" value="MazE_antitoxin"/>
    <property type="match status" value="1"/>
</dbReference>
<feature type="domain" description="SpoVT-AbrB" evidence="1">
    <location>
        <begin position="5"/>
        <end position="50"/>
    </location>
</feature>
<name>A0A1F7S1K8_9BACT</name>
<dbReference type="Proteomes" id="UP000178797">
    <property type="component" value="Unassembled WGS sequence"/>
</dbReference>
<evidence type="ECO:0000259" key="1">
    <source>
        <dbReference type="SMART" id="SM00966"/>
    </source>
</evidence>
<dbReference type="GO" id="GO:0003677">
    <property type="term" value="F:DNA binding"/>
    <property type="evidence" value="ECO:0007669"/>
    <property type="project" value="InterPro"/>
</dbReference>
<evidence type="ECO:0000313" key="3">
    <source>
        <dbReference type="Proteomes" id="UP000178797"/>
    </source>
</evidence>
<proteinExistence type="predicted"/>
<dbReference type="Gene3D" id="2.10.260.10">
    <property type="match status" value="1"/>
</dbReference>
<reference evidence="2 3" key="1">
    <citation type="journal article" date="2016" name="Nat. Commun.">
        <title>Thousands of microbial genomes shed light on interconnected biogeochemical processes in an aquifer system.</title>
        <authorList>
            <person name="Anantharaman K."/>
            <person name="Brown C.T."/>
            <person name="Hug L.A."/>
            <person name="Sharon I."/>
            <person name="Castelle C.J."/>
            <person name="Probst A.J."/>
            <person name="Thomas B.C."/>
            <person name="Singh A."/>
            <person name="Wilkins M.J."/>
            <person name="Karaoz U."/>
            <person name="Brodie E.L."/>
            <person name="Williams K.H."/>
            <person name="Hubbard S.S."/>
            <person name="Banfield J.F."/>
        </authorList>
    </citation>
    <scope>NUCLEOTIDE SEQUENCE [LARGE SCALE GENOMIC DNA]</scope>
</reference>
<dbReference type="InterPro" id="IPR037914">
    <property type="entry name" value="SpoVT-AbrB_sf"/>
</dbReference>
<comment type="caution">
    <text evidence="2">The sequence shown here is derived from an EMBL/GenBank/DDBJ whole genome shotgun (WGS) entry which is preliminary data.</text>
</comment>
<accession>A0A1F7S1K8</accession>